<keyword evidence="2" id="KW-1133">Transmembrane helix</keyword>
<accession>A0A1D3DT11</accession>
<protein>
    <recommendedName>
        <fullName evidence="5">Transmembrane protein</fullName>
    </recommendedName>
</protein>
<feature type="transmembrane region" description="Helical" evidence="2">
    <location>
        <begin position="137"/>
        <end position="162"/>
    </location>
</feature>
<feature type="transmembrane region" description="Helical" evidence="2">
    <location>
        <begin position="99"/>
        <end position="125"/>
    </location>
</feature>
<evidence type="ECO:0000256" key="1">
    <source>
        <dbReference type="SAM" id="MobiDB-lite"/>
    </source>
</evidence>
<keyword evidence="2" id="KW-0472">Membrane</keyword>
<feature type="compositionally biased region" description="Pro residues" evidence="1">
    <location>
        <begin position="231"/>
        <end position="241"/>
    </location>
</feature>
<sequence>MKWAPHLLPEDRAEYERLLDEALRTASDRPELAAVGRRLDRSQLRAMALGAAALISTAAATEYALYVRLREEHRRPSGASVMASVLGGTGDGATPGAGFGVVVTVLTPILAGTAALVLLLLGYVLKMLDPPPDLAAPLLTAGCFFAAVTAAGLLVAAIGLLVTALRNRPAETAAARGPGGALPDELSRAREAWRHALLERGIVPFLREALTEREPDRSPGGSHTPAENLPLPLPLPRPPGPGLTGRTLAGNGTATPEPGSE</sequence>
<name>A0A1D3DT11_9ACTN</name>
<organism evidence="3 4">
    <name type="scientific">Streptomyces thermolilacinus SPC6</name>
    <dbReference type="NCBI Taxonomy" id="1306406"/>
    <lineage>
        <taxon>Bacteria</taxon>
        <taxon>Bacillati</taxon>
        <taxon>Actinomycetota</taxon>
        <taxon>Actinomycetes</taxon>
        <taxon>Kitasatosporales</taxon>
        <taxon>Streptomycetaceae</taxon>
        <taxon>Streptomyces</taxon>
    </lineage>
</organism>
<dbReference type="RefSeq" id="WP_023587730.1">
    <property type="nucleotide sequence ID" value="NZ_ASHX02000001.1"/>
</dbReference>
<comment type="caution">
    <text evidence="3">The sequence shown here is derived from an EMBL/GenBank/DDBJ whole genome shotgun (WGS) entry which is preliminary data.</text>
</comment>
<dbReference type="eggNOG" id="ENOG5033WN2">
    <property type="taxonomic scope" value="Bacteria"/>
</dbReference>
<feature type="transmembrane region" description="Helical" evidence="2">
    <location>
        <begin position="46"/>
        <end position="66"/>
    </location>
</feature>
<evidence type="ECO:0000313" key="3">
    <source>
        <dbReference type="EMBL" id="OEJ95456.1"/>
    </source>
</evidence>
<keyword evidence="4" id="KW-1185">Reference proteome</keyword>
<feature type="region of interest" description="Disordered" evidence="1">
    <location>
        <begin position="212"/>
        <end position="261"/>
    </location>
</feature>
<evidence type="ECO:0000313" key="4">
    <source>
        <dbReference type="Proteomes" id="UP000095329"/>
    </source>
</evidence>
<dbReference type="STRING" id="1306406.J116_014200"/>
<evidence type="ECO:0000256" key="2">
    <source>
        <dbReference type="SAM" id="Phobius"/>
    </source>
</evidence>
<gene>
    <name evidence="3" type="ORF">J116_014200</name>
</gene>
<keyword evidence="2" id="KW-0812">Transmembrane</keyword>
<dbReference type="Proteomes" id="UP000095329">
    <property type="component" value="Unassembled WGS sequence"/>
</dbReference>
<evidence type="ECO:0008006" key="5">
    <source>
        <dbReference type="Google" id="ProtNLM"/>
    </source>
</evidence>
<dbReference type="AlphaFoldDB" id="A0A1D3DT11"/>
<reference evidence="3 4" key="1">
    <citation type="journal article" date="2013" name="Genome Announc.">
        <title>Genome Sequence of Streptomyces violaceusniger Strain SPC6, a Halotolerant Streptomycete That Exhibits Rapid Growth and Development.</title>
        <authorList>
            <person name="Chen X."/>
            <person name="Zhang B."/>
            <person name="Zhang W."/>
            <person name="Wu X."/>
            <person name="Zhang M."/>
            <person name="Chen T."/>
            <person name="Liu G."/>
            <person name="Dyson P."/>
        </authorList>
    </citation>
    <scope>NUCLEOTIDE SEQUENCE [LARGE SCALE GENOMIC DNA]</scope>
    <source>
        <strain evidence="3 4">SPC6</strain>
    </source>
</reference>
<dbReference type="EMBL" id="ASHX02000001">
    <property type="protein sequence ID" value="OEJ95456.1"/>
    <property type="molecule type" value="Genomic_DNA"/>
</dbReference>
<proteinExistence type="predicted"/>